<organism evidence="3">
    <name type="scientific">Setaria italica</name>
    <name type="common">Foxtail millet</name>
    <name type="synonym">Panicum italicum</name>
    <dbReference type="NCBI Taxonomy" id="4555"/>
    <lineage>
        <taxon>Eukaryota</taxon>
        <taxon>Viridiplantae</taxon>
        <taxon>Streptophyta</taxon>
        <taxon>Embryophyta</taxon>
        <taxon>Tracheophyta</taxon>
        <taxon>Spermatophyta</taxon>
        <taxon>Magnoliopsida</taxon>
        <taxon>Liliopsida</taxon>
        <taxon>Poales</taxon>
        <taxon>Poaceae</taxon>
        <taxon>PACMAD clade</taxon>
        <taxon>Panicoideae</taxon>
        <taxon>Panicodae</taxon>
        <taxon>Paniceae</taxon>
        <taxon>Cenchrinae</taxon>
        <taxon>Setaria</taxon>
    </lineage>
</organism>
<keyword evidence="2" id="KW-0812">Transmembrane</keyword>
<dbReference type="OrthoDB" id="10658618at2759"/>
<name>A0A368QX59_SETIT</name>
<dbReference type="EMBL" id="CM003531">
    <property type="protein sequence ID" value="RCV22537.1"/>
    <property type="molecule type" value="Genomic_DNA"/>
</dbReference>
<feature type="transmembrane region" description="Helical" evidence="2">
    <location>
        <begin position="528"/>
        <end position="548"/>
    </location>
</feature>
<feature type="region of interest" description="Disordered" evidence="1">
    <location>
        <begin position="577"/>
        <end position="600"/>
    </location>
</feature>
<feature type="transmembrane region" description="Helical" evidence="2">
    <location>
        <begin position="496"/>
        <end position="516"/>
    </location>
</feature>
<feature type="compositionally biased region" description="Low complexity" evidence="1">
    <location>
        <begin position="348"/>
        <end position="362"/>
    </location>
</feature>
<feature type="compositionally biased region" description="Polar residues" evidence="1">
    <location>
        <begin position="579"/>
        <end position="591"/>
    </location>
</feature>
<proteinExistence type="predicted"/>
<dbReference type="AlphaFoldDB" id="A0A368QX59"/>
<evidence type="ECO:0000256" key="2">
    <source>
        <dbReference type="SAM" id="Phobius"/>
    </source>
</evidence>
<gene>
    <name evidence="3" type="ORF">SETIT_4G228400v2</name>
</gene>
<reference evidence="3" key="1">
    <citation type="journal article" date="2012" name="Nat. Biotechnol.">
        <title>Reference genome sequence of the model plant Setaria.</title>
        <authorList>
            <person name="Bennetzen J.L."/>
            <person name="Schmutz J."/>
            <person name="Wang H."/>
            <person name="Percifield R."/>
            <person name="Hawkins J."/>
            <person name="Pontaroli A.C."/>
            <person name="Estep M."/>
            <person name="Feng L."/>
            <person name="Vaughn J.N."/>
            <person name="Grimwood J."/>
            <person name="Jenkins J."/>
            <person name="Barry K."/>
            <person name="Lindquist E."/>
            <person name="Hellsten U."/>
            <person name="Deshpande S."/>
            <person name="Wang X."/>
            <person name="Wu X."/>
            <person name="Mitros T."/>
            <person name="Triplett J."/>
            <person name="Yang X."/>
            <person name="Ye C.Y."/>
            <person name="Mauro-Herrera M."/>
            <person name="Wang L."/>
            <person name="Li P."/>
            <person name="Sharma M."/>
            <person name="Sharma R."/>
            <person name="Ronald P.C."/>
            <person name="Panaud O."/>
            <person name="Kellogg E.A."/>
            <person name="Brutnell T.P."/>
            <person name="Doust A.N."/>
            <person name="Tuskan G.A."/>
            <person name="Rokhsar D."/>
            <person name="Devos K.M."/>
        </authorList>
    </citation>
    <scope>NUCLEOTIDE SEQUENCE [LARGE SCALE GENOMIC DNA]</scope>
    <source>
        <strain evidence="3">Yugu1</strain>
    </source>
</reference>
<sequence>MADGDVVLAVAGPAGGGAVLMLRVDGATGELIAARLFDPLAEHAGRHGGDAALLAADAEHVHRALLFDTGAGAPRGFLITDDQLRGALLFDTGAGSPRGFLITDDQLRGALLARDGLLIVGSLATRGAHQVGFALLPATSGPGGHHGRGLLPASTLFLDGLVTEPGATAALLPTPEAEDWVVVRVFAADNDRSHGPQIAATEDQGLGRPLLAALLVSIGARGDQNTPVVVFEVEKLRCGRSTATDRGRHDELLADSVVVRVFITADDGSHGPFISATGDQCFGLSLLAAFAVPSGARGDSSPAQVVFQVEVLRRGLYTAAAGDHRFEHVSGRGLLTSPRNARGPGDGLASSTATPSTSLRRAVVAPPPSSVARGATRKFVLKIRNSVGKKRWIKKGRLGKICSKRLVKFRSLLGDFVWFAVPSVLLFFPRKAEGNEQAKGYQQQLKPHLSLLEMLNPEDPSIEKRVVMSLFVIFLSIWIMAYVLASLGRGKNCVKLVGILTYMTMISIIAFMDYMLSKTMPQDMLYKVLFGLHFTIMAYCITQVWRVFVKETTWQLPSLPKFQDMVNKMKTWCRWPSGPQENNHQGENSLSEPLMGHQMV</sequence>
<feature type="transmembrane region" description="Helical" evidence="2">
    <location>
        <begin position="466"/>
        <end position="484"/>
    </location>
</feature>
<dbReference type="KEGG" id="sita:101767469"/>
<protein>
    <submittedName>
        <fullName evidence="3">Uncharacterized protein</fullName>
    </submittedName>
</protein>
<feature type="region of interest" description="Disordered" evidence="1">
    <location>
        <begin position="332"/>
        <end position="370"/>
    </location>
</feature>
<evidence type="ECO:0000313" key="3">
    <source>
        <dbReference type="EMBL" id="RCV22537.1"/>
    </source>
</evidence>
<reference evidence="3" key="2">
    <citation type="submission" date="2015-07" db="EMBL/GenBank/DDBJ databases">
        <authorList>
            <person name="Noorani M."/>
        </authorList>
    </citation>
    <scope>NUCLEOTIDE SEQUENCE</scope>
    <source>
        <strain evidence="3">Yugu1</strain>
    </source>
</reference>
<keyword evidence="2" id="KW-1133">Transmembrane helix</keyword>
<accession>A0A368QX59</accession>
<evidence type="ECO:0000256" key="1">
    <source>
        <dbReference type="SAM" id="MobiDB-lite"/>
    </source>
</evidence>
<keyword evidence="2" id="KW-0472">Membrane</keyword>